<evidence type="ECO:0000259" key="1">
    <source>
        <dbReference type="PROSITE" id="PS50819"/>
    </source>
</evidence>
<dbReference type="InterPro" id="IPR004860">
    <property type="entry name" value="LAGLIDADG_dom"/>
</dbReference>
<name>X1PHV9_9ZZZZ</name>
<dbReference type="Pfam" id="PF14528">
    <property type="entry name" value="LAGLIDADG_3"/>
    <property type="match status" value="1"/>
</dbReference>
<comment type="caution">
    <text evidence="2">The sequence shown here is derived from an EMBL/GenBank/DDBJ whole genome shotgun (WGS) entry which is preliminary data.</text>
</comment>
<dbReference type="AlphaFoldDB" id="X1PHV9"/>
<accession>X1PHV9</accession>
<reference evidence="2" key="1">
    <citation type="journal article" date="2014" name="Front. Microbiol.">
        <title>High frequency of phylogenetically diverse reductive dehalogenase-homologous genes in deep subseafloor sedimentary metagenomes.</title>
        <authorList>
            <person name="Kawai M."/>
            <person name="Futagami T."/>
            <person name="Toyoda A."/>
            <person name="Takaki Y."/>
            <person name="Nishi S."/>
            <person name="Hori S."/>
            <person name="Arai W."/>
            <person name="Tsubouchi T."/>
            <person name="Morono Y."/>
            <person name="Uchiyama I."/>
            <person name="Ito T."/>
            <person name="Fujiyama A."/>
            <person name="Inagaki F."/>
            <person name="Takami H."/>
        </authorList>
    </citation>
    <scope>NUCLEOTIDE SEQUENCE</scope>
    <source>
        <strain evidence="2">Expedition CK06-06</strain>
    </source>
</reference>
<dbReference type="Gene3D" id="3.10.28.10">
    <property type="entry name" value="Homing endonucleases"/>
    <property type="match status" value="1"/>
</dbReference>
<feature type="domain" description="DOD-type homing endonuclease" evidence="1">
    <location>
        <begin position="1"/>
        <end position="67"/>
    </location>
</feature>
<dbReference type="GO" id="GO:0004519">
    <property type="term" value="F:endonuclease activity"/>
    <property type="evidence" value="ECO:0007669"/>
    <property type="project" value="InterPro"/>
</dbReference>
<dbReference type="PROSITE" id="PS50819">
    <property type="entry name" value="INTEIN_ENDONUCLEASE"/>
    <property type="match status" value="1"/>
</dbReference>
<dbReference type="InterPro" id="IPR004042">
    <property type="entry name" value="Intein_endonuc_central"/>
</dbReference>
<organism evidence="2">
    <name type="scientific">marine sediment metagenome</name>
    <dbReference type="NCBI Taxonomy" id="412755"/>
    <lineage>
        <taxon>unclassified sequences</taxon>
        <taxon>metagenomes</taxon>
        <taxon>ecological metagenomes</taxon>
    </lineage>
</organism>
<proteinExistence type="predicted"/>
<gene>
    <name evidence="2" type="ORF">S06H3_38692</name>
</gene>
<dbReference type="SUPFAM" id="SSF55608">
    <property type="entry name" value="Homing endonucleases"/>
    <property type="match status" value="1"/>
</dbReference>
<feature type="non-terminal residue" evidence="2">
    <location>
        <position position="158"/>
    </location>
</feature>
<evidence type="ECO:0000313" key="2">
    <source>
        <dbReference type="EMBL" id="GAI38625.1"/>
    </source>
</evidence>
<dbReference type="EMBL" id="BARV01023600">
    <property type="protein sequence ID" value="GAI38625.1"/>
    <property type="molecule type" value="Genomic_DNA"/>
</dbReference>
<sequence length="158" mass="17918">MALKTGRNSAQKKIPPFIFGLGNKKVSEFLKAYFEGDGGVEHNSVNACSKSQRLISELSYLLLRYGIVTRIKPRRKTATNSGASGIYWYLSISGQKDLNRFAQKIGFVSEKKQQKLLEIINKKFNTNVDVIPTADSLLQEIYQLFKPAHQYFQLLGIR</sequence>
<dbReference type="InterPro" id="IPR027434">
    <property type="entry name" value="Homing_endonucl"/>
</dbReference>
<protein>
    <recommendedName>
        <fullName evidence="1">DOD-type homing endonuclease domain-containing protein</fullName>
    </recommendedName>
</protein>